<sequence>MLVMLIFVWFRVPSQLQFLPTAVRTFVTSFRSTHCLIGNLNQAPGFQDEVDAKTLVVDQGIVEFKDVSFGHCGLKELLSGLDFKVHSGQTVALVGESGSGKSSTLKLLLRIYDSTYGKILIDGQDIQQVTVESLRANIGVAPQEEIWFHDTIMDNVKYANNSIQNEEIYKACSAVGLHGLISSLKNGYKTIMGEGGVRLSTGELQRLAIARVIVNAGKIAILDEPTSNVDSRTESRILRNIKSLFPGRTVLIISNRPSTIAHADHILVLRHGRVVEQGTHASLMSIGGHYHSLWSRGRLMEMKVSNHSKAYQWEKRSDHNSKTTSPHKGTRP</sequence>
<comment type="subcellular location">
    <subcellularLocation>
        <location evidence="1">Cell membrane</location>
        <topology evidence="1">Multi-pass membrane protein</topology>
    </subcellularLocation>
</comment>
<dbReference type="InterPro" id="IPR003439">
    <property type="entry name" value="ABC_transporter-like_ATP-bd"/>
</dbReference>
<dbReference type="EMBL" id="KZ559198">
    <property type="protein sequence ID" value="PLB33678.1"/>
    <property type="molecule type" value="Genomic_DNA"/>
</dbReference>
<evidence type="ECO:0000313" key="14">
    <source>
        <dbReference type="Proteomes" id="UP000234585"/>
    </source>
</evidence>
<dbReference type="GO" id="GO:0005886">
    <property type="term" value="C:plasma membrane"/>
    <property type="evidence" value="ECO:0007669"/>
    <property type="project" value="UniProtKB-SubCell"/>
</dbReference>
<evidence type="ECO:0000256" key="5">
    <source>
        <dbReference type="ARBA" id="ARBA00022741"/>
    </source>
</evidence>
<dbReference type="InterPro" id="IPR039421">
    <property type="entry name" value="Type_1_exporter"/>
</dbReference>
<feature type="compositionally biased region" description="Basic and acidic residues" evidence="10">
    <location>
        <begin position="312"/>
        <end position="321"/>
    </location>
</feature>
<keyword evidence="5" id="KW-0547">Nucleotide-binding</keyword>
<dbReference type="PANTHER" id="PTHR43394">
    <property type="entry name" value="ATP-DEPENDENT PERMEASE MDL1, MITOCHONDRIAL"/>
    <property type="match status" value="1"/>
</dbReference>
<feature type="compositionally biased region" description="Polar residues" evidence="10">
    <location>
        <begin position="322"/>
        <end position="332"/>
    </location>
</feature>
<evidence type="ECO:0000256" key="7">
    <source>
        <dbReference type="ARBA" id="ARBA00022989"/>
    </source>
</evidence>
<dbReference type="InterPro" id="IPR003593">
    <property type="entry name" value="AAA+_ATPase"/>
</dbReference>
<proteinExistence type="predicted"/>
<evidence type="ECO:0000259" key="12">
    <source>
        <dbReference type="PROSITE" id="PS50893"/>
    </source>
</evidence>
<dbReference type="GO" id="GO:0005524">
    <property type="term" value="F:ATP binding"/>
    <property type="evidence" value="ECO:0007669"/>
    <property type="project" value="UniProtKB-KW"/>
</dbReference>
<feature type="signal peptide" evidence="11">
    <location>
        <begin position="1"/>
        <end position="16"/>
    </location>
</feature>
<dbReference type="SUPFAM" id="SSF52540">
    <property type="entry name" value="P-loop containing nucleoside triphosphate hydrolases"/>
    <property type="match status" value="1"/>
</dbReference>
<dbReference type="GO" id="GO:0015421">
    <property type="term" value="F:ABC-type oligopeptide transporter activity"/>
    <property type="evidence" value="ECO:0007669"/>
    <property type="project" value="TreeGrafter"/>
</dbReference>
<organism evidence="13 14">
    <name type="scientific">Aspergillus candidus</name>
    <dbReference type="NCBI Taxonomy" id="41067"/>
    <lineage>
        <taxon>Eukaryota</taxon>
        <taxon>Fungi</taxon>
        <taxon>Dikarya</taxon>
        <taxon>Ascomycota</taxon>
        <taxon>Pezizomycotina</taxon>
        <taxon>Eurotiomycetes</taxon>
        <taxon>Eurotiomycetidae</taxon>
        <taxon>Eurotiales</taxon>
        <taxon>Aspergillaceae</taxon>
        <taxon>Aspergillus</taxon>
        <taxon>Aspergillus subgen. Circumdati</taxon>
    </lineage>
</organism>
<evidence type="ECO:0000256" key="1">
    <source>
        <dbReference type="ARBA" id="ARBA00004651"/>
    </source>
</evidence>
<dbReference type="FunFam" id="3.40.50.300:FF:000221">
    <property type="entry name" value="Multidrug ABC transporter ATP-binding protein"/>
    <property type="match status" value="1"/>
</dbReference>
<keyword evidence="11" id="KW-0732">Signal</keyword>
<keyword evidence="7" id="KW-1133">Transmembrane helix</keyword>
<keyword evidence="4" id="KW-0812">Transmembrane</keyword>
<evidence type="ECO:0000256" key="10">
    <source>
        <dbReference type="SAM" id="MobiDB-lite"/>
    </source>
</evidence>
<dbReference type="InterPro" id="IPR027417">
    <property type="entry name" value="P-loop_NTPase"/>
</dbReference>
<dbReference type="SMART" id="SM00382">
    <property type="entry name" value="AAA"/>
    <property type="match status" value="1"/>
</dbReference>
<dbReference type="GeneID" id="36522720"/>
<dbReference type="Gene3D" id="3.40.50.300">
    <property type="entry name" value="P-loop containing nucleotide triphosphate hydrolases"/>
    <property type="match status" value="1"/>
</dbReference>
<feature type="domain" description="ABC transporter" evidence="12">
    <location>
        <begin position="62"/>
        <end position="296"/>
    </location>
</feature>
<keyword evidence="8" id="KW-0472">Membrane</keyword>
<keyword evidence="2" id="KW-0813">Transport</keyword>
<dbReference type="Proteomes" id="UP000234585">
    <property type="component" value="Unassembled WGS sequence"/>
</dbReference>
<feature type="region of interest" description="Disordered" evidence="10">
    <location>
        <begin position="310"/>
        <end position="332"/>
    </location>
</feature>
<protein>
    <recommendedName>
        <fullName evidence="9">ABC multidrug transporter MDR2</fullName>
    </recommendedName>
</protein>
<dbReference type="AlphaFoldDB" id="A0A2I2EZ72"/>
<reference evidence="13 14" key="1">
    <citation type="submission" date="2017-12" db="EMBL/GenBank/DDBJ databases">
        <authorList>
            <consortium name="DOE Joint Genome Institute"/>
            <person name="Haridas S."/>
            <person name="Kjaerbolling I."/>
            <person name="Vesth T.C."/>
            <person name="Frisvad J.C."/>
            <person name="Nybo J.L."/>
            <person name="Theobald S."/>
            <person name="Kuo A."/>
            <person name="Bowyer P."/>
            <person name="Matsuda Y."/>
            <person name="Mondo S."/>
            <person name="Lyhne E.K."/>
            <person name="Kogle M.E."/>
            <person name="Clum A."/>
            <person name="Lipzen A."/>
            <person name="Salamov A."/>
            <person name="Ngan C.Y."/>
            <person name="Daum C."/>
            <person name="Chiniquy J."/>
            <person name="Barry K."/>
            <person name="LaButti K."/>
            <person name="Simmons B.A."/>
            <person name="Magnuson J.K."/>
            <person name="Mortensen U.H."/>
            <person name="Larsen T.O."/>
            <person name="Grigoriev I.V."/>
            <person name="Baker S.E."/>
            <person name="Andersen M.R."/>
            <person name="Nordberg H.P."/>
            <person name="Cantor M.N."/>
            <person name="Hua S.X."/>
        </authorList>
    </citation>
    <scope>NUCLEOTIDE SEQUENCE [LARGE SCALE GENOMIC DNA]</scope>
    <source>
        <strain evidence="13 14">CBS 102.13</strain>
    </source>
</reference>
<name>A0A2I2EZ72_ASPCN</name>
<dbReference type="STRING" id="41067.A0A2I2EZ72"/>
<evidence type="ECO:0000256" key="11">
    <source>
        <dbReference type="SAM" id="SignalP"/>
    </source>
</evidence>
<dbReference type="RefSeq" id="XP_024667690.1">
    <property type="nucleotide sequence ID" value="XM_024815560.1"/>
</dbReference>
<dbReference type="PANTHER" id="PTHR43394:SF1">
    <property type="entry name" value="ATP-BINDING CASSETTE SUB-FAMILY B MEMBER 10, MITOCHONDRIAL"/>
    <property type="match status" value="1"/>
</dbReference>
<keyword evidence="13" id="KW-0378">Hydrolase</keyword>
<feature type="chain" id="PRO_5014119826" description="ABC multidrug transporter MDR2" evidence="11">
    <location>
        <begin position="17"/>
        <end position="332"/>
    </location>
</feature>
<gene>
    <name evidence="13" type="ORF">BDW47DRAFT_121001</name>
</gene>
<dbReference type="PROSITE" id="PS50893">
    <property type="entry name" value="ABC_TRANSPORTER_2"/>
    <property type="match status" value="1"/>
</dbReference>
<evidence type="ECO:0000256" key="9">
    <source>
        <dbReference type="ARBA" id="ARBA00049740"/>
    </source>
</evidence>
<evidence type="ECO:0000256" key="2">
    <source>
        <dbReference type="ARBA" id="ARBA00022448"/>
    </source>
</evidence>
<evidence type="ECO:0000256" key="4">
    <source>
        <dbReference type="ARBA" id="ARBA00022692"/>
    </source>
</evidence>
<keyword evidence="6" id="KW-0067">ATP-binding</keyword>
<dbReference type="Pfam" id="PF00005">
    <property type="entry name" value="ABC_tran"/>
    <property type="match status" value="1"/>
</dbReference>
<evidence type="ECO:0000256" key="6">
    <source>
        <dbReference type="ARBA" id="ARBA00022840"/>
    </source>
</evidence>
<evidence type="ECO:0000313" key="13">
    <source>
        <dbReference type="EMBL" id="PLB33678.1"/>
    </source>
</evidence>
<keyword evidence="14" id="KW-1185">Reference proteome</keyword>
<dbReference type="GO" id="GO:0016887">
    <property type="term" value="F:ATP hydrolysis activity"/>
    <property type="evidence" value="ECO:0007669"/>
    <property type="project" value="InterPro"/>
</dbReference>
<accession>A0A2I2EZ72</accession>
<evidence type="ECO:0000256" key="8">
    <source>
        <dbReference type="ARBA" id="ARBA00023136"/>
    </source>
</evidence>
<dbReference type="OrthoDB" id="6500128at2759"/>
<evidence type="ECO:0000256" key="3">
    <source>
        <dbReference type="ARBA" id="ARBA00022475"/>
    </source>
</evidence>
<keyword evidence="3" id="KW-1003">Cell membrane</keyword>